<dbReference type="Proteomes" id="UP000594261">
    <property type="component" value="Chromosome 2"/>
</dbReference>
<accession>A0A7N2QYV3</accession>
<dbReference type="InParanoid" id="A0A7N2QYV3"/>
<reference evidence="1" key="2">
    <citation type="submission" date="2021-01" db="UniProtKB">
        <authorList>
            <consortium name="EnsemblPlants"/>
        </authorList>
    </citation>
    <scope>IDENTIFICATION</scope>
</reference>
<organism evidence="1 2">
    <name type="scientific">Quercus lobata</name>
    <name type="common">Valley oak</name>
    <dbReference type="NCBI Taxonomy" id="97700"/>
    <lineage>
        <taxon>Eukaryota</taxon>
        <taxon>Viridiplantae</taxon>
        <taxon>Streptophyta</taxon>
        <taxon>Embryophyta</taxon>
        <taxon>Tracheophyta</taxon>
        <taxon>Spermatophyta</taxon>
        <taxon>Magnoliopsida</taxon>
        <taxon>eudicotyledons</taxon>
        <taxon>Gunneridae</taxon>
        <taxon>Pentapetalae</taxon>
        <taxon>rosids</taxon>
        <taxon>fabids</taxon>
        <taxon>Fagales</taxon>
        <taxon>Fagaceae</taxon>
        <taxon>Quercus</taxon>
    </lineage>
</organism>
<dbReference type="AlphaFoldDB" id="A0A7N2QYV3"/>
<name>A0A7N2QYV3_QUELO</name>
<protein>
    <submittedName>
        <fullName evidence="1">Uncharacterized protein</fullName>
    </submittedName>
</protein>
<keyword evidence="2" id="KW-1185">Reference proteome</keyword>
<sequence length="124" mass="14068">MAGVNERVYTSCLPHEEDTGPVAPVCTYNYIGEVLHIYVEAAGATPVNTTVSLTNVAPYELTVNAVVQRPNRGDRHYRALLPMPHLFYLPRRYFARSVSNGLIHVWFPFQLLTNTFQIPQYICN</sequence>
<dbReference type="EnsemblPlants" id="QL02p029261:mrna">
    <property type="protein sequence ID" value="QL02p029261:mrna:CDS:1"/>
    <property type="gene ID" value="QL02p029261"/>
</dbReference>
<evidence type="ECO:0000313" key="2">
    <source>
        <dbReference type="Proteomes" id="UP000594261"/>
    </source>
</evidence>
<proteinExistence type="predicted"/>
<dbReference type="Gramene" id="QL02p029261:mrna">
    <property type="protein sequence ID" value="QL02p029261:mrna:CDS:1"/>
    <property type="gene ID" value="QL02p029261"/>
</dbReference>
<reference evidence="2" key="1">
    <citation type="journal article" date="2016" name="G3 (Bethesda)">
        <title>First Draft Assembly and Annotation of the Genome of a California Endemic Oak Quercus lobata Nee (Fagaceae).</title>
        <authorList>
            <person name="Sork V.L."/>
            <person name="Fitz-Gibbon S.T."/>
            <person name="Puiu D."/>
            <person name="Crepeau M."/>
            <person name="Gugger P.F."/>
            <person name="Sherman R."/>
            <person name="Stevens K."/>
            <person name="Langley C.H."/>
            <person name="Pellegrini M."/>
            <person name="Salzberg S.L."/>
        </authorList>
    </citation>
    <scope>NUCLEOTIDE SEQUENCE [LARGE SCALE GENOMIC DNA]</scope>
    <source>
        <strain evidence="2">cv. SW786</strain>
    </source>
</reference>
<evidence type="ECO:0000313" key="1">
    <source>
        <dbReference type="EnsemblPlants" id="QL02p029261:mrna:CDS:1"/>
    </source>
</evidence>